<evidence type="ECO:0000256" key="2">
    <source>
        <dbReference type="SAM" id="Phobius"/>
    </source>
</evidence>
<proteinExistence type="predicted"/>
<keyword evidence="1" id="KW-0175">Coiled coil</keyword>
<name>A8PKK6_9COXI</name>
<feature type="transmembrane region" description="Helical" evidence="2">
    <location>
        <begin position="428"/>
        <end position="448"/>
    </location>
</feature>
<evidence type="ECO:0000313" key="3">
    <source>
        <dbReference type="EMBL" id="EDP46721.1"/>
    </source>
</evidence>
<feature type="transmembrane region" description="Helical" evidence="2">
    <location>
        <begin position="594"/>
        <end position="618"/>
    </location>
</feature>
<dbReference type="EMBL" id="AAQJ02000001">
    <property type="protein sequence ID" value="EDP46721.1"/>
    <property type="molecule type" value="Genomic_DNA"/>
</dbReference>
<evidence type="ECO:0000256" key="1">
    <source>
        <dbReference type="SAM" id="Coils"/>
    </source>
</evidence>
<feature type="transmembrane region" description="Helical" evidence="2">
    <location>
        <begin position="295"/>
        <end position="320"/>
    </location>
</feature>
<dbReference type="OrthoDB" id="5659890at2"/>
<feature type="transmembrane region" description="Helical" evidence="2">
    <location>
        <begin position="570"/>
        <end position="588"/>
    </location>
</feature>
<accession>A8PKK6</accession>
<reference evidence="3" key="1">
    <citation type="submission" date="2006-04" db="EMBL/GenBank/DDBJ databases">
        <authorList>
            <person name="Seshadri R."/>
            <person name="Federici B.A."/>
        </authorList>
    </citation>
    <scope>NUCLEOTIDE SEQUENCE [LARGE SCALE GENOMIC DNA]</scope>
</reference>
<feature type="coiled-coil region" evidence="1">
    <location>
        <begin position="360"/>
        <end position="388"/>
    </location>
</feature>
<gene>
    <name evidence="3" type="ORF">RICGR_0129</name>
</gene>
<organism evidence="3 4">
    <name type="scientific">Rickettsiella grylli</name>
    <dbReference type="NCBI Taxonomy" id="59196"/>
    <lineage>
        <taxon>Bacteria</taxon>
        <taxon>Pseudomonadati</taxon>
        <taxon>Pseudomonadota</taxon>
        <taxon>Gammaproteobacteria</taxon>
        <taxon>Legionellales</taxon>
        <taxon>Coxiellaceae</taxon>
        <taxon>Rickettsiella</taxon>
    </lineage>
</organism>
<feature type="transmembrane region" description="Helical" evidence="2">
    <location>
        <begin position="468"/>
        <end position="494"/>
    </location>
</feature>
<feature type="transmembrane region" description="Helical" evidence="2">
    <location>
        <begin position="101"/>
        <end position="124"/>
    </location>
</feature>
<comment type="caution">
    <text evidence="3">The sequence shown here is derived from an EMBL/GenBank/DDBJ whole genome shotgun (WGS) entry which is preliminary data.</text>
</comment>
<dbReference type="Proteomes" id="UP000054075">
    <property type="component" value="Unassembled WGS sequence"/>
</dbReference>
<feature type="transmembrane region" description="Helical" evidence="2">
    <location>
        <begin position="326"/>
        <end position="350"/>
    </location>
</feature>
<evidence type="ECO:0000313" key="4">
    <source>
        <dbReference type="Proteomes" id="UP000054075"/>
    </source>
</evidence>
<keyword evidence="2" id="KW-1133">Transmembrane helix</keyword>
<keyword evidence="4" id="KW-1185">Reference proteome</keyword>
<dbReference type="AlphaFoldDB" id="A8PKK6"/>
<keyword evidence="2" id="KW-0812">Transmembrane</keyword>
<keyword evidence="2" id="KW-0472">Membrane</keyword>
<reference evidence="3" key="2">
    <citation type="submission" date="2007-10" db="EMBL/GenBank/DDBJ databases">
        <authorList>
            <person name="Myers G.S."/>
        </authorList>
    </citation>
    <scope>NUCLEOTIDE SEQUENCE [LARGE SCALE GENOMIC DNA]</scope>
</reference>
<protein>
    <submittedName>
        <fullName evidence="3">Membrane protein</fullName>
    </submittedName>
</protein>
<sequence>MKNIVFSKKEPDQVEKIAIKEDTGSNSNKTNTLNLSSEGEKSLLRKNPAWLINPKAKNKIFETSLSFLDETIATPLFNVNVIKSAYNKDYSFFDKINKSKYAAYADVSLIILGVFTVLIGIYSVEYCKLREEERKSNFFYFTRLLKTKNATVIEEKMGNINQEDFNFDRYINYEHLFAAAYFYSPDISKIACWRRRVFSSGKKRKHLKDLKLLFENYSKEEVLGKLHKKILEKTCLYLNKKSKFKKFELKKTVKKEWIIDLTDRYAEKIFYRFHDEIKKNSIIDKKNKDEIKKNFFSIFVFAIGQSSFVYWILTFIFYFIPMAPVITTACISIIPVLVVLVGVFPLLFFLNTYKTYKTFKTEKEMTLENIEEENKAQLREKMVLLNKEKIFLNDLKIKEVDLVSLKNSPLIADLKDVLKNRSFSRFNALFISFINGCFFPFFAGWLLFDGIKIILTYLLCPAGMALTSFTPIGLVGTAVIIGVSLLIGIMYGIYSSYKANQDYELKFNNIRNKVKVLCDEVPNRKVLNKSLCDYDRLLRRFADEQPLWTKVKKFLNRFMVCGKRLGTGSLFFRLILWTPITVITTASAPINLGFFPIILIMGIAFSAVVFMGWCLYAYNLESKMRQAGRLVEHLTQTEQLNCVDVELVEEGFGVAVLGTAHRRNSFHKDMEKIQNKSDLEKINNHSTLHSGLFVTTKHQSSGRDEKIGTSQAIVNVNAHY</sequence>